<comment type="similarity">
    <text evidence="21">Belongs to the polygalacturonase-inhibiting protein family.</text>
</comment>
<dbReference type="KEGG" id="aprc:113861705"/>
<organism evidence="25 26">
    <name type="scientific">Abrus precatorius</name>
    <name type="common">Indian licorice</name>
    <name type="synonym">Glycine abrus</name>
    <dbReference type="NCBI Taxonomy" id="3816"/>
    <lineage>
        <taxon>Eukaryota</taxon>
        <taxon>Viridiplantae</taxon>
        <taxon>Streptophyta</taxon>
        <taxon>Embryophyta</taxon>
        <taxon>Tracheophyta</taxon>
        <taxon>Spermatophyta</taxon>
        <taxon>Magnoliopsida</taxon>
        <taxon>eudicotyledons</taxon>
        <taxon>Gunneridae</taxon>
        <taxon>Pentapetalae</taxon>
        <taxon>rosids</taxon>
        <taxon>fabids</taxon>
        <taxon>Fabales</taxon>
        <taxon>Fabaceae</taxon>
        <taxon>Papilionoideae</taxon>
        <taxon>50 kb inversion clade</taxon>
        <taxon>NPAAA clade</taxon>
        <taxon>indigoferoid/millettioid clade</taxon>
        <taxon>Abreae</taxon>
        <taxon>Abrus</taxon>
    </lineage>
</organism>
<keyword evidence="15" id="KW-0067">ATP-binding</keyword>
<dbReference type="Pfam" id="PF13855">
    <property type="entry name" value="LRR_8"/>
    <property type="match status" value="2"/>
</dbReference>
<dbReference type="GO" id="GO:0006952">
    <property type="term" value="P:defense response"/>
    <property type="evidence" value="ECO:0007669"/>
    <property type="project" value="UniProtKB-KW"/>
</dbReference>
<dbReference type="FunFam" id="3.80.10.10:FF:000213">
    <property type="entry name" value="Tyrosine-sulfated glycopeptide receptor 1"/>
    <property type="match status" value="1"/>
</dbReference>
<feature type="transmembrane region" description="Helical" evidence="22">
    <location>
        <begin position="642"/>
        <end position="665"/>
    </location>
</feature>
<dbReference type="Proteomes" id="UP000694853">
    <property type="component" value="Unplaced"/>
</dbReference>
<keyword evidence="25" id="KW-1185">Reference proteome</keyword>
<evidence type="ECO:0000256" key="5">
    <source>
        <dbReference type="ARBA" id="ARBA00009592"/>
    </source>
</evidence>
<keyword evidence="12" id="KW-0677">Repeat</keyword>
<dbReference type="Pfam" id="PF08263">
    <property type="entry name" value="LRRNT_2"/>
    <property type="match status" value="1"/>
</dbReference>
<evidence type="ECO:0000313" key="26">
    <source>
        <dbReference type="RefSeq" id="XP_027350498.1"/>
    </source>
</evidence>
<dbReference type="InterPro" id="IPR003591">
    <property type="entry name" value="Leu-rich_rpt_typical-subtyp"/>
</dbReference>
<evidence type="ECO:0000256" key="19">
    <source>
        <dbReference type="ARBA" id="ARBA00023170"/>
    </source>
</evidence>
<evidence type="ECO:0000256" key="6">
    <source>
        <dbReference type="ARBA" id="ARBA00022475"/>
    </source>
</evidence>
<evidence type="ECO:0000256" key="12">
    <source>
        <dbReference type="ARBA" id="ARBA00022737"/>
    </source>
</evidence>
<keyword evidence="7" id="KW-0134">Cell wall</keyword>
<dbReference type="SUPFAM" id="SSF52058">
    <property type="entry name" value="L domain-like"/>
    <property type="match status" value="1"/>
</dbReference>
<keyword evidence="8" id="KW-0964">Secreted</keyword>
<dbReference type="Gene3D" id="3.80.10.10">
    <property type="entry name" value="Ribonuclease Inhibitor"/>
    <property type="match status" value="5"/>
</dbReference>
<dbReference type="RefSeq" id="XP_027350498.1">
    <property type="nucleotide sequence ID" value="XM_027494697.1"/>
</dbReference>
<dbReference type="GO" id="GO:0005524">
    <property type="term" value="F:ATP binding"/>
    <property type="evidence" value="ECO:0007669"/>
    <property type="project" value="UniProtKB-KW"/>
</dbReference>
<keyword evidence="11 23" id="KW-0732">Signal</keyword>
<keyword evidence="10 22" id="KW-0812">Transmembrane</keyword>
<dbReference type="GO" id="GO:0005886">
    <property type="term" value="C:plasma membrane"/>
    <property type="evidence" value="ECO:0007669"/>
    <property type="project" value="UniProtKB-SubCell"/>
</dbReference>
<name>A0A8B8L4Y4_ABRPR</name>
<dbReference type="PANTHER" id="PTHR48053">
    <property type="entry name" value="LEUCINE RICH REPEAT FAMILY PROTEIN, EXPRESSED"/>
    <property type="match status" value="1"/>
</dbReference>
<evidence type="ECO:0000256" key="4">
    <source>
        <dbReference type="ARBA" id="ARBA00004479"/>
    </source>
</evidence>
<dbReference type="FunFam" id="3.80.10.10:FF:000041">
    <property type="entry name" value="LRR receptor-like serine/threonine-protein kinase ERECTA"/>
    <property type="match status" value="1"/>
</dbReference>
<feature type="signal peptide" evidence="23">
    <location>
        <begin position="1"/>
        <end position="17"/>
    </location>
</feature>
<evidence type="ECO:0000256" key="10">
    <source>
        <dbReference type="ARBA" id="ARBA00022692"/>
    </source>
</evidence>
<gene>
    <name evidence="26" type="primary">LOC113861705</name>
</gene>
<evidence type="ECO:0000256" key="18">
    <source>
        <dbReference type="ARBA" id="ARBA00023157"/>
    </source>
</evidence>
<protein>
    <submittedName>
        <fullName evidence="26">Phytosulfokine receptor 1-like</fullName>
    </submittedName>
</protein>
<evidence type="ECO:0000256" key="17">
    <source>
        <dbReference type="ARBA" id="ARBA00023136"/>
    </source>
</evidence>
<keyword evidence="13" id="KW-0547">Nucleotide-binding</keyword>
<sequence>MGFHSFFLSAILMPCISFVISSTHQSQNFTKSSNDLKALTGFSSCLDSAILDWNISTSPDYCTWSGVTCGALPSVGTRVVQLELGSTGLGGKICEYLAGLDQLRVLNLSHNFFSGFLPDNLFHLQNLEVIDLSNNYFNGSINTAMCTSFTRVQILKLSNNFFSGKIPGNLGNCYSLQHLSINGNDLSGSLPESIFQLQKLSELYMQDNKLSGPLSKRVGNLLNLVELDISNNQFYGTLPNVFGSLTRLKVFSADSNRLTGQLPASLVNSPSLQMLNMNNNSLGGSINLNCSTMKNLTVIALGSNQFHCPIPSSLTNCLRLEAIDLSRNQFNCGSPFNFKNLQSLTQLFLSNANLHNLSATLEVLSQCRNISTLVLTNNFHSEDMPQIQNLEFKSVKFLSLASSKIKGSIPEWLSGCKMLQMLDLSWNHLSGSIPSWIGKFNNLYYLDLSNNSFTGNIPQSLTWILCLQHKNSSLQGTLSAFPLYTIGTGTLKKIKYQKVSSFRPSLLLSYNKLEGQIWPSFGNLKGLHVMDLKHNSLSGSIPSQLSGMAMLEILDLSHNKLSGEIPESLIELSFLSAFDVSYNQLHGEIPTKGQFDTFPSTSFEGNKGLLYHHGTAGVKPSLPDEIHSQPHHQKLQIIGFPFWFGAIAGFVIIIAMSFASGWMFIGQE</sequence>
<evidence type="ECO:0000256" key="22">
    <source>
        <dbReference type="SAM" id="Phobius"/>
    </source>
</evidence>
<dbReference type="InterPro" id="IPR013210">
    <property type="entry name" value="LRR_N_plant-typ"/>
</dbReference>
<dbReference type="InterPro" id="IPR001611">
    <property type="entry name" value="Leu-rich_rpt"/>
</dbReference>
<evidence type="ECO:0000256" key="15">
    <source>
        <dbReference type="ARBA" id="ARBA00022840"/>
    </source>
</evidence>
<evidence type="ECO:0000256" key="13">
    <source>
        <dbReference type="ARBA" id="ARBA00022741"/>
    </source>
</evidence>
<evidence type="ECO:0000256" key="1">
    <source>
        <dbReference type="ARBA" id="ARBA00004170"/>
    </source>
</evidence>
<evidence type="ECO:0000256" key="20">
    <source>
        <dbReference type="ARBA" id="ARBA00023180"/>
    </source>
</evidence>
<evidence type="ECO:0000256" key="7">
    <source>
        <dbReference type="ARBA" id="ARBA00022512"/>
    </source>
</evidence>
<evidence type="ECO:0000313" key="25">
    <source>
        <dbReference type="Proteomes" id="UP000694853"/>
    </source>
</evidence>
<evidence type="ECO:0000256" key="14">
    <source>
        <dbReference type="ARBA" id="ARBA00022821"/>
    </source>
</evidence>
<dbReference type="GeneID" id="113861705"/>
<dbReference type="InterPro" id="IPR032675">
    <property type="entry name" value="LRR_dom_sf"/>
</dbReference>
<reference evidence="25" key="1">
    <citation type="journal article" date="2019" name="Toxins">
        <title>Detection of Abrin-Like and Prepropulchellin-Like Toxin Genes and Transcripts Using Whole Genome Sequencing and Full-Length Transcript Sequencing of Abrus precatorius.</title>
        <authorList>
            <person name="Hovde B.T."/>
            <person name="Daligault H.E."/>
            <person name="Hanschen E.R."/>
            <person name="Kunde Y.A."/>
            <person name="Johnson M.B."/>
            <person name="Starkenburg S.R."/>
            <person name="Johnson S.L."/>
        </authorList>
    </citation>
    <scope>NUCLEOTIDE SEQUENCE [LARGE SCALE GENOMIC DNA]</scope>
</reference>
<dbReference type="PANTHER" id="PTHR48053:SF164">
    <property type="entry name" value="LEUCINE-RICH REPEAT-CONTAINING N-TERMINAL PLANT-TYPE DOMAIN-CONTAINING PROTEIN"/>
    <property type="match status" value="1"/>
</dbReference>
<evidence type="ECO:0000256" key="11">
    <source>
        <dbReference type="ARBA" id="ARBA00022729"/>
    </source>
</evidence>
<evidence type="ECO:0000256" key="9">
    <source>
        <dbReference type="ARBA" id="ARBA00022614"/>
    </source>
</evidence>
<proteinExistence type="inferred from homology"/>
<keyword evidence="14" id="KW-0611">Plant defense</keyword>
<comment type="similarity">
    <text evidence="5">Belongs to the RLP family.</text>
</comment>
<dbReference type="PRINTS" id="PR00019">
    <property type="entry name" value="LEURICHRPT"/>
</dbReference>
<evidence type="ECO:0000256" key="23">
    <source>
        <dbReference type="SAM" id="SignalP"/>
    </source>
</evidence>
<evidence type="ECO:0000256" key="16">
    <source>
        <dbReference type="ARBA" id="ARBA00022989"/>
    </source>
</evidence>
<evidence type="ECO:0000256" key="2">
    <source>
        <dbReference type="ARBA" id="ARBA00004191"/>
    </source>
</evidence>
<keyword evidence="20" id="KW-0325">Glycoprotein</keyword>
<feature type="domain" description="Leucine-rich repeat-containing N-terminal plant-type" evidence="24">
    <location>
        <begin position="33"/>
        <end position="69"/>
    </location>
</feature>
<comment type="subcellular location">
    <subcellularLocation>
        <location evidence="3">Cell membrane</location>
    </subcellularLocation>
    <subcellularLocation>
        <location evidence="1">Membrane</location>
        <topology evidence="1">Peripheral membrane protein</topology>
    </subcellularLocation>
    <subcellularLocation>
        <location evidence="4">Membrane</location>
        <topology evidence="4">Single-pass type I membrane protein</topology>
    </subcellularLocation>
    <subcellularLocation>
        <location evidence="2">Secreted</location>
        <location evidence="2">Cell wall</location>
    </subcellularLocation>
</comment>
<dbReference type="SMART" id="SM00369">
    <property type="entry name" value="LRR_TYP"/>
    <property type="match status" value="5"/>
</dbReference>
<reference evidence="26" key="2">
    <citation type="submission" date="2025-08" db="UniProtKB">
        <authorList>
            <consortium name="RefSeq"/>
        </authorList>
    </citation>
    <scope>IDENTIFICATION</scope>
    <source>
        <tissue evidence="26">Young leaves</tissue>
    </source>
</reference>
<keyword evidence="19" id="KW-0675">Receptor</keyword>
<feature type="chain" id="PRO_5034057984" evidence="23">
    <location>
        <begin position="18"/>
        <end position="668"/>
    </location>
</feature>
<keyword evidence="17 22" id="KW-0472">Membrane</keyword>
<evidence type="ECO:0000259" key="24">
    <source>
        <dbReference type="Pfam" id="PF08263"/>
    </source>
</evidence>
<keyword evidence="18" id="KW-1015">Disulfide bond</keyword>
<evidence type="ECO:0000256" key="8">
    <source>
        <dbReference type="ARBA" id="ARBA00022525"/>
    </source>
</evidence>
<dbReference type="AlphaFoldDB" id="A0A8B8L4Y4"/>
<dbReference type="OrthoDB" id="676979at2759"/>
<keyword evidence="9" id="KW-0433">Leucine-rich repeat</keyword>
<keyword evidence="6" id="KW-1003">Cell membrane</keyword>
<evidence type="ECO:0000256" key="3">
    <source>
        <dbReference type="ARBA" id="ARBA00004236"/>
    </source>
</evidence>
<dbReference type="FunFam" id="3.80.10.10:FF:000400">
    <property type="entry name" value="Nuclear pore complex protein NUP107"/>
    <property type="match status" value="1"/>
</dbReference>
<accession>A0A8B8L4Y4</accession>
<dbReference type="Pfam" id="PF00560">
    <property type="entry name" value="LRR_1"/>
    <property type="match status" value="6"/>
</dbReference>
<keyword evidence="16 22" id="KW-1133">Transmembrane helix</keyword>
<dbReference type="InterPro" id="IPR051716">
    <property type="entry name" value="Plant_RL_S/T_kinase"/>
</dbReference>
<evidence type="ECO:0000256" key="21">
    <source>
        <dbReference type="ARBA" id="ARBA00038043"/>
    </source>
</evidence>